<keyword evidence="2" id="KW-1185">Reference proteome</keyword>
<name>A0A1X1BZA7_9GAMM</name>
<proteinExistence type="predicted"/>
<accession>A0A1X1BZA7</accession>
<reference evidence="1 2" key="1">
    <citation type="journal article" date="2017" name="Antonie Van Leeuwenhoek">
        <title>Phylogenomic resolution of the bacterial genus Pantoea and its relationship with Erwinia and Tatumella.</title>
        <authorList>
            <person name="Palmer M."/>
            <person name="Steenkamp E.T."/>
            <person name="Coetzee M.P."/>
            <person name="Chan W.Y."/>
            <person name="van Zyl E."/>
            <person name="De Maayer P."/>
            <person name="Coutinho T.A."/>
            <person name="Blom J."/>
            <person name="Smits T.H."/>
            <person name="Duffy B."/>
            <person name="Venter S.N."/>
        </authorList>
    </citation>
    <scope>NUCLEOTIDE SEQUENCE [LARGE SCALE GENOMIC DNA]</scope>
    <source>
        <strain evidence="1 2">LMG 24534</strain>
    </source>
</reference>
<gene>
    <name evidence="1" type="ORF">HA41_05875</name>
</gene>
<protein>
    <submittedName>
        <fullName evidence="1">Uncharacterized protein</fullName>
    </submittedName>
</protein>
<dbReference type="RefSeq" id="WP_094119997.1">
    <property type="nucleotide sequence ID" value="NZ_MLFN01000010.1"/>
</dbReference>
<evidence type="ECO:0000313" key="2">
    <source>
        <dbReference type="Proteomes" id="UP000193933"/>
    </source>
</evidence>
<dbReference type="Proteomes" id="UP000193933">
    <property type="component" value="Unassembled WGS sequence"/>
</dbReference>
<dbReference type="AlphaFoldDB" id="A0A1X1BZA7"/>
<comment type="caution">
    <text evidence="1">The sequence shown here is derived from an EMBL/GenBank/DDBJ whole genome shotgun (WGS) entry which is preliminary data.</text>
</comment>
<evidence type="ECO:0000313" key="1">
    <source>
        <dbReference type="EMBL" id="ORM54300.1"/>
    </source>
</evidence>
<dbReference type="EMBL" id="MLFN01000010">
    <property type="protein sequence ID" value="ORM54300.1"/>
    <property type="molecule type" value="Genomic_DNA"/>
</dbReference>
<organism evidence="1 2">
    <name type="scientific">Pantoea conspicua</name>
    <dbReference type="NCBI Taxonomy" id="472705"/>
    <lineage>
        <taxon>Bacteria</taxon>
        <taxon>Pseudomonadati</taxon>
        <taxon>Pseudomonadota</taxon>
        <taxon>Gammaproteobacteria</taxon>
        <taxon>Enterobacterales</taxon>
        <taxon>Erwiniaceae</taxon>
        <taxon>Pantoea</taxon>
    </lineage>
</organism>
<sequence>MTDTQKSPELLKAESHAAALASIARSEHEPTPTDTVTYREEFNPATGRSRLIPVAPVDTDQELADKLQSIADAQNLSLQVNADDDERQKTFDQLFPSEQRRMVEEYWTPIITKLIREHQTAFDDVEDYESSEGTYRARIQAEFAFNLKHPDIKTLQVQGDYHFNTLLANGLLNIESYKLCERRSNGGGVQIVNGALAPSQGSFTLVYIPGNVPNVMHYAQSPEAIAYSQKLYDADLQRLIQNRKAVSVKLTEAKKKARDQLSTIQTFDQLISDSVKRAVNKK</sequence>